<dbReference type="InterPro" id="IPR027417">
    <property type="entry name" value="P-loop_NTPase"/>
</dbReference>
<organism evidence="1 2">
    <name type="scientific">Frondihabitans australicus</name>
    <dbReference type="NCBI Taxonomy" id="386892"/>
    <lineage>
        <taxon>Bacteria</taxon>
        <taxon>Bacillati</taxon>
        <taxon>Actinomycetota</taxon>
        <taxon>Actinomycetes</taxon>
        <taxon>Micrococcales</taxon>
        <taxon>Microbacteriaceae</taxon>
        <taxon>Frondihabitans</taxon>
    </lineage>
</organism>
<dbReference type="PANTHER" id="PTHR37816:SF1">
    <property type="entry name" value="TOXIN"/>
    <property type="match status" value="1"/>
</dbReference>
<accession>A0A495IE01</accession>
<keyword evidence="2" id="KW-1185">Reference proteome</keyword>
<evidence type="ECO:0000313" key="2">
    <source>
        <dbReference type="Proteomes" id="UP000280008"/>
    </source>
</evidence>
<dbReference type="Gene3D" id="3.40.50.300">
    <property type="entry name" value="P-loop containing nucleotide triphosphate hydrolases"/>
    <property type="match status" value="1"/>
</dbReference>
<proteinExistence type="predicted"/>
<name>A0A495IE01_9MICO</name>
<comment type="caution">
    <text evidence="1">The sequence shown here is derived from an EMBL/GenBank/DDBJ whole genome shotgun (WGS) entry which is preliminary data.</text>
</comment>
<dbReference type="EMBL" id="RBKS01000001">
    <property type="protein sequence ID" value="RKR74234.1"/>
    <property type="molecule type" value="Genomic_DNA"/>
</dbReference>
<dbReference type="PANTHER" id="PTHR37816">
    <property type="entry name" value="YALI0E33011P"/>
    <property type="match status" value="1"/>
</dbReference>
<dbReference type="AlphaFoldDB" id="A0A495IE01"/>
<evidence type="ECO:0008006" key="3">
    <source>
        <dbReference type="Google" id="ProtNLM"/>
    </source>
</evidence>
<sequence>MLGPLDPLPHTPRRIAVAGVSGAGKSTLARRLSRILQLPYTEMDALFHGPDWVPREAFAADVDAFTRGDRWVTELSYTSQQSFITERADTVVWLDLPYSTVFRRVATRTVKRRMTRQELWNGNREGPLRHFFTDSGHVVRWSISTRHKLDDLGERLARENPALQVVWLTSPREVEQFVVAAAQHRGER</sequence>
<evidence type="ECO:0000313" key="1">
    <source>
        <dbReference type="EMBL" id="RKR74234.1"/>
    </source>
</evidence>
<dbReference type="SUPFAM" id="SSF52540">
    <property type="entry name" value="P-loop containing nucleoside triphosphate hydrolases"/>
    <property type="match status" value="1"/>
</dbReference>
<dbReference type="OrthoDB" id="3199600at2"/>
<reference evidence="1 2" key="1">
    <citation type="submission" date="2018-10" db="EMBL/GenBank/DDBJ databases">
        <title>Sequencing the genomes of 1000 actinobacteria strains.</title>
        <authorList>
            <person name="Klenk H.-P."/>
        </authorList>
    </citation>
    <scope>NUCLEOTIDE SEQUENCE [LARGE SCALE GENOMIC DNA]</scope>
    <source>
        <strain evidence="1 2">DSM 17894</strain>
    </source>
</reference>
<dbReference type="Proteomes" id="UP000280008">
    <property type="component" value="Unassembled WGS sequence"/>
</dbReference>
<dbReference type="RefSeq" id="WP_121369000.1">
    <property type="nucleotide sequence ID" value="NZ_RBKS01000001.1"/>
</dbReference>
<dbReference type="InterPro" id="IPR052922">
    <property type="entry name" value="Cytidylate_Kinase-2"/>
</dbReference>
<protein>
    <recommendedName>
        <fullName evidence="3">Adenylate kinase family enzyme</fullName>
    </recommendedName>
</protein>
<gene>
    <name evidence="1" type="ORF">C8E83_1343</name>
</gene>